<accession>A0AAN4VWZ8</accession>
<evidence type="ECO:0000259" key="1">
    <source>
        <dbReference type="Pfam" id="PF09722"/>
    </source>
</evidence>
<comment type="caution">
    <text evidence="3">The sequence shown here is derived from an EMBL/GenBank/DDBJ whole genome shotgun (WGS) entry which is preliminary data.</text>
</comment>
<reference evidence="3 4" key="1">
    <citation type="submission" date="2021-12" db="EMBL/GenBank/DDBJ databases">
        <title>Genome sequencing of bacteria with rrn-lacking chromosome and rrn-plasmid.</title>
        <authorList>
            <person name="Anda M."/>
            <person name="Iwasaki W."/>
        </authorList>
    </citation>
    <scope>NUCLEOTIDE SEQUENCE [LARGE SCALE GENOMIC DNA]</scope>
    <source>
        <strain evidence="3 4">NBRC 15940</strain>
    </source>
</reference>
<keyword evidence="4" id="KW-1185">Reference proteome</keyword>
<evidence type="ECO:0000259" key="2">
    <source>
        <dbReference type="Pfam" id="PF20432"/>
    </source>
</evidence>
<dbReference type="EMBL" id="BQKE01000001">
    <property type="protein sequence ID" value="GJM61253.1"/>
    <property type="molecule type" value="Genomic_DNA"/>
</dbReference>
<feature type="domain" description="Antitoxin Xre/MbcA/ParS-like toxin-binding" evidence="1">
    <location>
        <begin position="105"/>
        <end position="154"/>
    </location>
</feature>
<dbReference type="InterPro" id="IPR046847">
    <property type="entry name" value="Xre-like_HTH"/>
</dbReference>
<feature type="domain" description="Antitoxin Xre-like helix-turn-helix" evidence="2">
    <location>
        <begin position="38"/>
        <end position="99"/>
    </location>
</feature>
<dbReference type="InterPro" id="IPR024467">
    <property type="entry name" value="Xre/MbcA/ParS-like_toxin-bd"/>
</dbReference>
<gene>
    <name evidence="3" type="ORF">PEDI_18050</name>
</gene>
<dbReference type="AlphaFoldDB" id="A0AAN4VWZ8"/>
<name>A0AAN4VWZ8_9BACT</name>
<protein>
    <recommendedName>
        <fullName evidence="5">DUF2384 domain-containing protein</fullName>
    </recommendedName>
</protein>
<dbReference type="Proteomes" id="UP001310022">
    <property type="component" value="Unassembled WGS sequence"/>
</dbReference>
<proteinExistence type="predicted"/>
<organism evidence="3 4">
    <name type="scientific">Persicobacter diffluens</name>
    <dbReference type="NCBI Taxonomy" id="981"/>
    <lineage>
        <taxon>Bacteria</taxon>
        <taxon>Pseudomonadati</taxon>
        <taxon>Bacteroidota</taxon>
        <taxon>Cytophagia</taxon>
        <taxon>Cytophagales</taxon>
        <taxon>Persicobacteraceae</taxon>
        <taxon>Persicobacter</taxon>
    </lineage>
</organism>
<dbReference type="GO" id="GO:0003677">
    <property type="term" value="F:DNA binding"/>
    <property type="evidence" value="ECO:0007669"/>
    <property type="project" value="InterPro"/>
</dbReference>
<sequence length="157" mass="17936">MESNDKKLKEYVVEELPQPMVSDSEVTYGTFMEDKLQVAKAVRHGVSFPLFEEIRGNSPLSDKQWANLLGVNIRTFQRYLKDEDHIFNSLQSERIFELAEVFTAGNALFDEEAHFLQWLQLPCLALGGEAPIQLLDSSYGKDLVMAELNRIEHGIFV</sequence>
<dbReference type="Pfam" id="PF20432">
    <property type="entry name" value="Xre-like-HTH"/>
    <property type="match status" value="1"/>
</dbReference>
<dbReference type="NCBIfam" id="TIGR02293">
    <property type="entry name" value="TAS_TIGR02293"/>
    <property type="match status" value="1"/>
</dbReference>
<evidence type="ECO:0008006" key="5">
    <source>
        <dbReference type="Google" id="ProtNLM"/>
    </source>
</evidence>
<dbReference type="Pfam" id="PF09722">
    <property type="entry name" value="Xre_MbcA_ParS_C"/>
    <property type="match status" value="1"/>
</dbReference>
<evidence type="ECO:0000313" key="4">
    <source>
        <dbReference type="Proteomes" id="UP001310022"/>
    </source>
</evidence>
<dbReference type="InterPro" id="IPR011979">
    <property type="entry name" value="Antitox_Xre"/>
</dbReference>
<evidence type="ECO:0000313" key="3">
    <source>
        <dbReference type="EMBL" id="GJM61253.1"/>
    </source>
</evidence>